<dbReference type="Proteomes" id="UP001063166">
    <property type="component" value="Unassembled WGS sequence"/>
</dbReference>
<proteinExistence type="predicted"/>
<dbReference type="AlphaFoldDB" id="A0A9P3PPW5"/>
<gene>
    <name evidence="2" type="ORF">LshimejAT787_0605360</name>
</gene>
<feature type="region of interest" description="Disordered" evidence="1">
    <location>
        <begin position="134"/>
        <end position="167"/>
    </location>
</feature>
<organism evidence="2 3">
    <name type="scientific">Lyophyllum shimeji</name>
    <name type="common">Hon-shimeji</name>
    <name type="synonym">Tricholoma shimeji</name>
    <dbReference type="NCBI Taxonomy" id="47721"/>
    <lineage>
        <taxon>Eukaryota</taxon>
        <taxon>Fungi</taxon>
        <taxon>Dikarya</taxon>
        <taxon>Basidiomycota</taxon>
        <taxon>Agaricomycotina</taxon>
        <taxon>Agaricomycetes</taxon>
        <taxon>Agaricomycetidae</taxon>
        <taxon>Agaricales</taxon>
        <taxon>Tricholomatineae</taxon>
        <taxon>Lyophyllaceae</taxon>
        <taxon>Lyophyllum</taxon>
    </lineage>
</organism>
<evidence type="ECO:0000313" key="2">
    <source>
        <dbReference type="EMBL" id="GLB39374.1"/>
    </source>
</evidence>
<feature type="compositionally biased region" description="Polar residues" evidence="1">
    <location>
        <begin position="524"/>
        <end position="542"/>
    </location>
</feature>
<accession>A0A9P3PPW5</accession>
<comment type="caution">
    <text evidence="2">The sequence shown here is derived from an EMBL/GenBank/DDBJ whole genome shotgun (WGS) entry which is preliminary data.</text>
</comment>
<dbReference type="OrthoDB" id="3255922at2759"/>
<feature type="compositionally biased region" description="Low complexity" evidence="1">
    <location>
        <begin position="74"/>
        <end position="115"/>
    </location>
</feature>
<feature type="compositionally biased region" description="Polar residues" evidence="1">
    <location>
        <begin position="371"/>
        <end position="389"/>
    </location>
</feature>
<protein>
    <submittedName>
        <fullName evidence="2">Uncharacterized protein</fullName>
    </submittedName>
</protein>
<feature type="compositionally biased region" description="Low complexity" evidence="1">
    <location>
        <begin position="478"/>
        <end position="493"/>
    </location>
</feature>
<feature type="region of interest" description="Disordered" evidence="1">
    <location>
        <begin position="356"/>
        <end position="723"/>
    </location>
</feature>
<evidence type="ECO:0000313" key="3">
    <source>
        <dbReference type="Proteomes" id="UP001063166"/>
    </source>
</evidence>
<feature type="compositionally biased region" description="Polar residues" evidence="1">
    <location>
        <begin position="222"/>
        <end position="232"/>
    </location>
</feature>
<feature type="region of interest" description="Disordered" evidence="1">
    <location>
        <begin position="51"/>
        <end position="120"/>
    </location>
</feature>
<feature type="compositionally biased region" description="Low complexity" evidence="1">
    <location>
        <begin position="135"/>
        <end position="167"/>
    </location>
</feature>
<feature type="compositionally biased region" description="Basic and acidic residues" evidence="1">
    <location>
        <begin position="602"/>
        <end position="612"/>
    </location>
</feature>
<feature type="compositionally biased region" description="Low complexity" evidence="1">
    <location>
        <begin position="743"/>
        <end position="752"/>
    </location>
</feature>
<feature type="region of interest" description="Disordered" evidence="1">
    <location>
        <begin position="743"/>
        <end position="925"/>
    </location>
</feature>
<sequence>MLSLGTTSSRHNQPFVKQGYAAQVPKGFTVRVCKGPAVSSFPLATSAKFDSGYRTTPLTESRQSHDHARYSFNSRTTSLSTSTPTQPPKSSRTQLTDNSTSTTTRRGGYESSSRSAAPTYSIYQSAQDTYVYEPSLSSKSDTNSNSEYDDASTATFTPSSTFSPAMSTDSITTLRGAITPDVSLTDLRSTTPSSFRTSISSFPIHIPGLSQAQSAIRGIFRSQTPQESQSSYVPRAPSPSPTPLPRSADPERLAAPMRLSATPSGSRDRSIPHDVYSTTSSLEPPARPYERARSPTSDSEFGELDRVARANAEYNAASSASSSAYYSARDSLSFSTSVSSAPRGVSDTARQIYTNIPLRSSPEQQHAFVHTESSYSGERSGEQPSSHYTATDAASGFHRPSVQSNSAHRYEPPESEGTITTESEQFIPPLGEWEERRERRQAPPVRSQSEDRSPSQIPEIRNEGPSASRYVPASRTMLPNSQPAPLSAASPELPVVPRENDHPLPVPPPRTTHPSSSQRERRTSGSQARVSSTPSLFYTSQGDGAPAHTENDHPLPVPPPRTPQPVSSQRERRTSVSRPPISRTSSLFYASRGDGTPLHPQGARDDEPRRTSPVDQQPTSCAADAGRTFQRPPSRHYVSDLEWSIQRSPPSVRPLPAHEPPSISTSPEQAHRLPSTHDAATSQKRVPAPPQCGPPSNTVTSATSQQPITSSAQAFPLRTSPDQVHRLPSAHYYAVSEAQAYAPAPAASGGVASNYVGSSATRRPGMSSPQSGRNSVVMPSRPEVDPNISANSIPTPSQSRSQQDVRNSPPQNQRSGYDSREPHISDTFTDQGSARRDAPSMSTSKPARPPPPVSAAMSQRYASGSDLLQVRTRRNSELRRFDSIPNHHSFAPPSVSSDPGPENESRRTSILEPRHTGVGSPSYAQNVPVAGARALPIPVASTGAEPETMTTIPEPDAPRSRTPFQDAHRSRGEPRRRHSDGEESVASGSYPPPHPSYAAGVSTSAVPLEQPPQRRYSDGDQIDPNASDRKSLALFRTVRWNENLICPSPIFAHQRKKGWFNRRGDQLWTNDGAYKPAPPGQEYPPDLDDYPEHGEGWMNEECIRIDMSHRLIPKPPLKSALKQTRAQQA</sequence>
<feature type="compositionally biased region" description="Polar residues" evidence="1">
    <location>
        <begin position="788"/>
        <end position="816"/>
    </location>
</feature>
<name>A0A9P3PPW5_LYOSH</name>
<feature type="compositionally biased region" description="Polar residues" evidence="1">
    <location>
        <begin position="755"/>
        <end position="774"/>
    </location>
</feature>
<keyword evidence="3" id="KW-1185">Reference proteome</keyword>
<feature type="region of interest" description="Disordered" evidence="1">
    <location>
        <begin position="222"/>
        <end position="301"/>
    </location>
</feature>
<reference evidence="2" key="1">
    <citation type="submission" date="2022-07" db="EMBL/GenBank/DDBJ databases">
        <title>The genome of Lyophyllum shimeji provides insight into the initial evolution of ectomycorrhizal fungal genome.</title>
        <authorList>
            <person name="Kobayashi Y."/>
            <person name="Shibata T."/>
            <person name="Hirakawa H."/>
            <person name="Shigenobu S."/>
            <person name="Nishiyama T."/>
            <person name="Yamada A."/>
            <person name="Hasebe M."/>
            <person name="Kawaguchi M."/>
        </authorList>
    </citation>
    <scope>NUCLEOTIDE SEQUENCE</scope>
    <source>
        <strain evidence="2">AT787</strain>
    </source>
</reference>
<feature type="region of interest" description="Disordered" evidence="1">
    <location>
        <begin position="938"/>
        <end position="1004"/>
    </location>
</feature>
<dbReference type="EMBL" id="BRPK01000006">
    <property type="protein sequence ID" value="GLB39374.1"/>
    <property type="molecule type" value="Genomic_DNA"/>
</dbReference>
<feature type="compositionally biased region" description="Polar residues" evidence="1">
    <location>
        <begin position="694"/>
        <end position="713"/>
    </location>
</feature>
<feature type="compositionally biased region" description="Basic and acidic residues" evidence="1">
    <location>
        <begin position="903"/>
        <end position="915"/>
    </location>
</feature>
<evidence type="ECO:0000256" key="1">
    <source>
        <dbReference type="SAM" id="MobiDB-lite"/>
    </source>
</evidence>